<accession>A0A439D4D9</accession>
<evidence type="ECO:0000313" key="2">
    <source>
        <dbReference type="EMBL" id="RWA09269.1"/>
    </source>
</evidence>
<dbReference type="EMBL" id="RYZI01000161">
    <property type="protein sequence ID" value="RWA09269.1"/>
    <property type="molecule type" value="Genomic_DNA"/>
</dbReference>
<dbReference type="InterPro" id="IPR023631">
    <property type="entry name" value="Amidase_dom"/>
</dbReference>
<evidence type="ECO:0000259" key="1">
    <source>
        <dbReference type="Pfam" id="PF01425"/>
    </source>
</evidence>
<proteinExistence type="predicted"/>
<dbReference type="AlphaFoldDB" id="A0A439D4D9"/>
<dbReference type="STRING" id="363999.A0A439D4D9"/>
<name>A0A439D4D9_9PEZI</name>
<feature type="domain" description="Amidase" evidence="1">
    <location>
        <begin position="28"/>
        <end position="435"/>
    </location>
</feature>
<dbReference type="Proteomes" id="UP000286045">
    <property type="component" value="Unassembled WGS sequence"/>
</dbReference>
<comment type="caution">
    <text evidence="2">The sequence shown here is derived from an EMBL/GenBank/DDBJ whole genome shotgun (WGS) entry which is preliminary data.</text>
</comment>
<evidence type="ECO:0000313" key="3">
    <source>
        <dbReference type="Proteomes" id="UP000286045"/>
    </source>
</evidence>
<keyword evidence="3" id="KW-1185">Reference proteome</keyword>
<dbReference type="InterPro" id="IPR036928">
    <property type="entry name" value="AS_sf"/>
</dbReference>
<reference evidence="2 3" key="1">
    <citation type="submission" date="2018-12" db="EMBL/GenBank/DDBJ databases">
        <title>Draft genome sequence of Xylaria grammica IHI A82.</title>
        <authorList>
            <person name="Buettner E."/>
            <person name="Kellner H."/>
        </authorList>
    </citation>
    <scope>NUCLEOTIDE SEQUENCE [LARGE SCALE GENOMIC DNA]</scope>
    <source>
        <strain evidence="2 3">IHI A82</strain>
    </source>
</reference>
<dbReference type="SUPFAM" id="SSF75304">
    <property type="entry name" value="Amidase signature (AS) enzymes"/>
    <property type="match status" value="1"/>
</dbReference>
<gene>
    <name evidence="2" type="ORF">EKO27_g5841</name>
</gene>
<sequence length="504" mass="54377">MTSATLQCSATDLQRRLRSGELTSVQLVGDFLDQISAHNHNGMRLNALISVLDRSRALETAKRLDDERAQGKTRSPLHGIPVIIKDCIVTAPDLGMPTTVGSHIFSKQTATRNAPVVEQLLENGLIIIGKGNMTEFLGLKSDNTPIGWSAVGGQTLSAHRIPGLDEKDQPTCGGSSSGPATGIVAGFSPLGIGTETSGSVVYPASCCGLYGMKLTPGSAPTEGVFKLSNSFDGLGVLGRTPKDLALLTQIIFDKDRRELFGPQTLASVLDGSSWRDLSIGIVEPTWGVPYALDKWSGQDVKSAYEAVPTRLKGHGAKVEYPLSVPDGTALKCGEDSLITAAYAEFPKRVEEFISNFEENAHLKCLADVIRWNEENPDALPEPYTTQTELIRSRDSGMSEGRHEEVCNELRRLVLEGDMGRLMNDKSLDVVLAPSDSTLVSYSACAGWPIATVPLGRMERNGQPFGLFVLARENREDVLLKFMHLFEGTFAQVGLPVEPLKAGAR</sequence>
<organism evidence="2 3">
    <name type="scientific">Xylaria grammica</name>
    <dbReference type="NCBI Taxonomy" id="363999"/>
    <lineage>
        <taxon>Eukaryota</taxon>
        <taxon>Fungi</taxon>
        <taxon>Dikarya</taxon>
        <taxon>Ascomycota</taxon>
        <taxon>Pezizomycotina</taxon>
        <taxon>Sordariomycetes</taxon>
        <taxon>Xylariomycetidae</taxon>
        <taxon>Xylariales</taxon>
        <taxon>Xylariaceae</taxon>
        <taxon>Xylaria</taxon>
    </lineage>
</organism>
<dbReference type="PANTHER" id="PTHR42678">
    <property type="entry name" value="AMIDASE"/>
    <property type="match status" value="1"/>
</dbReference>
<protein>
    <recommendedName>
        <fullName evidence="1">Amidase domain-containing protein</fullName>
    </recommendedName>
</protein>
<dbReference type="Gene3D" id="3.90.1300.10">
    <property type="entry name" value="Amidase signature (AS) domain"/>
    <property type="match status" value="1"/>
</dbReference>
<dbReference type="Pfam" id="PF01425">
    <property type="entry name" value="Amidase"/>
    <property type="match status" value="1"/>
</dbReference>
<dbReference type="PANTHER" id="PTHR42678:SF34">
    <property type="entry name" value="OS04G0183300 PROTEIN"/>
    <property type="match status" value="1"/>
</dbReference>